<comment type="caution">
    <text evidence="1">The sequence shown here is derived from an EMBL/GenBank/DDBJ whole genome shotgun (WGS) entry which is preliminary data.</text>
</comment>
<dbReference type="Pfam" id="PF14054">
    <property type="entry name" value="DUF4249"/>
    <property type="match status" value="1"/>
</dbReference>
<protein>
    <recommendedName>
        <fullName evidence="3">DUF4249 domain-containing protein</fullName>
    </recommendedName>
</protein>
<dbReference type="Proteomes" id="UP000837932">
    <property type="component" value="Unassembled WGS sequence"/>
</dbReference>
<name>A0ABM9AT01_9BACT</name>
<proteinExistence type="predicted"/>
<dbReference type="PROSITE" id="PS51257">
    <property type="entry name" value="PROKAR_LIPOPROTEIN"/>
    <property type="match status" value="1"/>
</dbReference>
<accession>A0ABM9AT01</accession>
<evidence type="ECO:0000313" key="1">
    <source>
        <dbReference type="EMBL" id="CAH0997124.1"/>
    </source>
</evidence>
<dbReference type="InterPro" id="IPR025345">
    <property type="entry name" value="DUF4249"/>
</dbReference>
<dbReference type="RefSeq" id="WP_238807696.1">
    <property type="nucleotide sequence ID" value="NZ_CAKLPY010000002.1"/>
</dbReference>
<dbReference type="EMBL" id="CAKLPY010000002">
    <property type="protein sequence ID" value="CAH0997124.1"/>
    <property type="molecule type" value="Genomic_DNA"/>
</dbReference>
<keyword evidence="2" id="KW-1185">Reference proteome</keyword>
<sequence>MKKIAFFLILCSLFFSCETEIDNFQTKNLSTAIVVYGEITNQNGPYSVRINHTTSYSPYDITAFQGDAIKNADVKIIDGLGNITQLTEISGGYYQTSPLFKGIPNQKYQLKIKTSDGIEIESTLEELKTPTPLSEFTHKFINADNVEDMRFDLKASIKDSKETEDYYFIKRQDFIQFLTTCPAPPPPPAPVPICYSKCWRAPLNTQPLLVNDFLVNGKNIPIELGSVNLYDFPDWIVQLDVYSVSKETYTYWKRQEDQRIIGGGLFDKIPAQIIGNLKCTNRANQEVLGLFQVGGVLRQRLTVDRYNSITSEILQKVQFYADFHNIRHKDAPLWDCQKAGFIDYNIGYNLPKIF</sequence>
<reference evidence="1" key="1">
    <citation type="submission" date="2021-12" db="EMBL/GenBank/DDBJ databases">
        <authorList>
            <person name="Rodrigo-Torres L."/>
            <person name="Arahal R. D."/>
            <person name="Lucena T."/>
        </authorList>
    </citation>
    <scope>NUCLEOTIDE SEQUENCE</scope>
    <source>
        <strain evidence="1">CECT 8858</strain>
    </source>
</reference>
<gene>
    <name evidence="1" type="ORF">EMA8858_03261</name>
</gene>
<evidence type="ECO:0000313" key="2">
    <source>
        <dbReference type="Proteomes" id="UP000837932"/>
    </source>
</evidence>
<evidence type="ECO:0008006" key="3">
    <source>
        <dbReference type="Google" id="ProtNLM"/>
    </source>
</evidence>
<organism evidence="1 2">
    <name type="scientific">Emticicia aquatica</name>
    <dbReference type="NCBI Taxonomy" id="1681835"/>
    <lineage>
        <taxon>Bacteria</taxon>
        <taxon>Pseudomonadati</taxon>
        <taxon>Bacteroidota</taxon>
        <taxon>Cytophagia</taxon>
        <taxon>Cytophagales</taxon>
        <taxon>Leadbetterellaceae</taxon>
        <taxon>Emticicia</taxon>
    </lineage>
</organism>